<dbReference type="RefSeq" id="WP_344173883.1">
    <property type="nucleotide sequence ID" value="NZ_BAAARY010000019.1"/>
</dbReference>
<keyword evidence="1" id="KW-1133">Transmembrane helix</keyword>
<keyword evidence="3" id="KW-1185">Reference proteome</keyword>
<feature type="transmembrane region" description="Helical" evidence="1">
    <location>
        <begin position="166"/>
        <end position="191"/>
    </location>
</feature>
<keyword evidence="1" id="KW-0472">Membrane</keyword>
<evidence type="ECO:0000313" key="3">
    <source>
        <dbReference type="Proteomes" id="UP001499978"/>
    </source>
</evidence>
<proteinExistence type="predicted"/>
<accession>A0ABN3NQT9</accession>
<reference evidence="2 3" key="1">
    <citation type="journal article" date="2019" name="Int. J. Syst. Evol. Microbiol.">
        <title>The Global Catalogue of Microorganisms (GCM) 10K type strain sequencing project: providing services to taxonomists for standard genome sequencing and annotation.</title>
        <authorList>
            <consortium name="The Broad Institute Genomics Platform"/>
            <consortium name="The Broad Institute Genome Sequencing Center for Infectious Disease"/>
            <person name="Wu L."/>
            <person name="Ma J."/>
        </authorList>
    </citation>
    <scope>NUCLEOTIDE SEQUENCE [LARGE SCALE GENOMIC DNA]</scope>
    <source>
        <strain evidence="2 3">JCM 3367</strain>
    </source>
</reference>
<evidence type="ECO:0000256" key="1">
    <source>
        <dbReference type="SAM" id="Phobius"/>
    </source>
</evidence>
<dbReference type="Proteomes" id="UP001499978">
    <property type="component" value="Unassembled WGS sequence"/>
</dbReference>
<comment type="caution">
    <text evidence="2">The sequence shown here is derived from an EMBL/GenBank/DDBJ whole genome shotgun (WGS) entry which is preliminary data.</text>
</comment>
<protein>
    <recommendedName>
        <fullName evidence="4">DUF1700 domain-containing protein</fullName>
    </recommendedName>
</protein>
<evidence type="ECO:0008006" key="4">
    <source>
        <dbReference type="Google" id="ProtNLM"/>
    </source>
</evidence>
<keyword evidence="1" id="KW-0812">Transmembrane</keyword>
<feature type="transmembrane region" description="Helical" evidence="1">
    <location>
        <begin position="140"/>
        <end position="160"/>
    </location>
</feature>
<evidence type="ECO:0000313" key="2">
    <source>
        <dbReference type="EMBL" id="GAA2530095.1"/>
    </source>
</evidence>
<feature type="transmembrane region" description="Helical" evidence="1">
    <location>
        <begin position="220"/>
        <end position="240"/>
    </location>
</feature>
<name>A0ABN3NQT9_9ACTN</name>
<sequence length="243" mass="26001">MTDQWYQRLTAQLALHDVPGKAIGEALAEARAHCADSGATPAEAFGDPAAYAARLAVARPRKPGRRLATIWISTLLVGLGMLTVPYGIGWATTPFVVVTLGHMLSVLPLLGLVALFPWLLRAQRRSTTSPDRRAPDERGWWLGGALLLYVVGGGLVFLGVPRWLPIRLFALPGWLATALGLICVVVGWTLAFRQRAAARPIDPRTGAPVRMVSTKRQVRVVAAAALVGFAVGGLLSWLSVSDS</sequence>
<gene>
    <name evidence="2" type="ORF">GCM10010201_31840</name>
</gene>
<organism evidence="2 3">
    <name type="scientific">Pilimelia columellifera subsp. columellifera</name>
    <dbReference type="NCBI Taxonomy" id="706583"/>
    <lineage>
        <taxon>Bacteria</taxon>
        <taxon>Bacillati</taxon>
        <taxon>Actinomycetota</taxon>
        <taxon>Actinomycetes</taxon>
        <taxon>Micromonosporales</taxon>
        <taxon>Micromonosporaceae</taxon>
        <taxon>Pilimelia</taxon>
    </lineage>
</organism>
<feature type="transmembrane region" description="Helical" evidence="1">
    <location>
        <begin position="94"/>
        <end position="120"/>
    </location>
</feature>
<feature type="transmembrane region" description="Helical" evidence="1">
    <location>
        <begin position="68"/>
        <end position="88"/>
    </location>
</feature>
<dbReference type="EMBL" id="BAAARY010000019">
    <property type="protein sequence ID" value="GAA2530095.1"/>
    <property type="molecule type" value="Genomic_DNA"/>
</dbReference>